<dbReference type="RefSeq" id="WP_089922333.1">
    <property type="nucleotide sequence ID" value="NZ_FOFV01000016.1"/>
</dbReference>
<dbReference type="STRING" id="65499.SAMN04488000_11666"/>
<protein>
    <recommendedName>
        <fullName evidence="1">ABM domain-containing protein</fullName>
    </recommendedName>
</protein>
<dbReference type="InterPro" id="IPR011008">
    <property type="entry name" value="Dimeric_a/b-barrel"/>
</dbReference>
<dbReference type="InterPro" id="IPR007138">
    <property type="entry name" value="ABM_dom"/>
</dbReference>
<evidence type="ECO:0000313" key="2">
    <source>
        <dbReference type="EMBL" id="SES11513.1"/>
    </source>
</evidence>
<evidence type="ECO:0000259" key="1">
    <source>
        <dbReference type="Pfam" id="PF03992"/>
    </source>
</evidence>
<reference evidence="3" key="1">
    <citation type="submission" date="2016-10" db="EMBL/GenBank/DDBJ databases">
        <authorList>
            <person name="Varghese N."/>
            <person name="Submissions S."/>
        </authorList>
    </citation>
    <scope>NUCLEOTIDE SEQUENCE [LARGE SCALE GENOMIC DNA]</scope>
    <source>
        <strain evidence="3">DSM 44437</strain>
    </source>
</reference>
<dbReference type="AlphaFoldDB" id="A0A1H9UR65"/>
<dbReference type="Gene3D" id="3.30.70.100">
    <property type="match status" value="1"/>
</dbReference>
<dbReference type="Proteomes" id="UP000199503">
    <property type="component" value="Unassembled WGS sequence"/>
</dbReference>
<dbReference type="EMBL" id="FOFV01000016">
    <property type="protein sequence ID" value="SES11513.1"/>
    <property type="molecule type" value="Genomic_DNA"/>
</dbReference>
<keyword evidence="3" id="KW-1185">Reference proteome</keyword>
<dbReference type="OrthoDB" id="5193042at2"/>
<evidence type="ECO:0000313" key="3">
    <source>
        <dbReference type="Proteomes" id="UP000199503"/>
    </source>
</evidence>
<sequence>MLLVCRFRVSDPETFTSRAEQALALLTAQPGCRRGTLARSTDEDDRWVLTVEFDSVVAYRRAMSPFPVREHVIPLLSEALTDEPAMYEPTLTSADGQVETHTSVLAEDAFTVRLGEAAGPSTPRRWPPSP</sequence>
<proteinExistence type="predicted"/>
<dbReference type="Pfam" id="PF03992">
    <property type="entry name" value="ABM"/>
    <property type="match status" value="1"/>
</dbReference>
<feature type="domain" description="ABM" evidence="1">
    <location>
        <begin position="13"/>
        <end position="61"/>
    </location>
</feature>
<organism evidence="2 3">
    <name type="scientific">Lentzea albida</name>
    <dbReference type="NCBI Taxonomy" id="65499"/>
    <lineage>
        <taxon>Bacteria</taxon>
        <taxon>Bacillati</taxon>
        <taxon>Actinomycetota</taxon>
        <taxon>Actinomycetes</taxon>
        <taxon>Pseudonocardiales</taxon>
        <taxon>Pseudonocardiaceae</taxon>
        <taxon>Lentzea</taxon>
    </lineage>
</organism>
<dbReference type="SUPFAM" id="SSF54909">
    <property type="entry name" value="Dimeric alpha+beta barrel"/>
    <property type="match status" value="1"/>
</dbReference>
<accession>A0A1H9UR65</accession>
<gene>
    <name evidence="2" type="ORF">SAMN04488000_11666</name>
</gene>
<name>A0A1H9UR65_9PSEU</name>